<proteinExistence type="predicted"/>
<dbReference type="GO" id="GO:0016757">
    <property type="term" value="F:glycosyltransferase activity"/>
    <property type="evidence" value="ECO:0007669"/>
    <property type="project" value="UniProtKB-KW"/>
</dbReference>
<protein>
    <submittedName>
        <fullName evidence="4">Glycosyltransferase</fullName>
    </submittedName>
</protein>
<evidence type="ECO:0000256" key="2">
    <source>
        <dbReference type="ARBA" id="ARBA00022679"/>
    </source>
</evidence>
<dbReference type="PANTHER" id="PTHR12526">
    <property type="entry name" value="GLYCOSYLTRANSFERASE"/>
    <property type="match status" value="1"/>
</dbReference>
<dbReference type="CDD" id="cd03801">
    <property type="entry name" value="GT4_PimA-like"/>
    <property type="match status" value="1"/>
</dbReference>
<evidence type="ECO:0000259" key="3">
    <source>
        <dbReference type="Pfam" id="PF00534"/>
    </source>
</evidence>
<dbReference type="AlphaFoldDB" id="A0A3A8QLF1"/>
<name>A0A3A8QLF1_9BACT</name>
<dbReference type="Pfam" id="PF00534">
    <property type="entry name" value="Glycos_transf_1"/>
    <property type="match status" value="1"/>
</dbReference>
<dbReference type="Proteomes" id="UP000272888">
    <property type="component" value="Unassembled WGS sequence"/>
</dbReference>
<organism evidence="4 5">
    <name type="scientific">Corallococcus llansteffanensis</name>
    <dbReference type="NCBI Taxonomy" id="2316731"/>
    <lineage>
        <taxon>Bacteria</taxon>
        <taxon>Pseudomonadati</taxon>
        <taxon>Myxococcota</taxon>
        <taxon>Myxococcia</taxon>
        <taxon>Myxococcales</taxon>
        <taxon>Cystobacterineae</taxon>
        <taxon>Myxococcaceae</taxon>
        <taxon>Corallococcus</taxon>
    </lineage>
</organism>
<dbReference type="PANTHER" id="PTHR12526:SF510">
    <property type="entry name" value="D-INOSITOL 3-PHOSPHATE GLYCOSYLTRANSFERASE"/>
    <property type="match status" value="1"/>
</dbReference>
<dbReference type="EMBL" id="RAWB01000005">
    <property type="protein sequence ID" value="RKH68638.1"/>
    <property type="molecule type" value="Genomic_DNA"/>
</dbReference>
<accession>A0A3A8QLF1</accession>
<dbReference type="InterPro" id="IPR001296">
    <property type="entry name" value="Glyco_trans_1"/>
</dbReference>
<dbReference type="Gene3D" id="3.40.50.2000">
    <property type="entry name" value="Glycogen Phosphorylase B"/>
    <property type="match status" value="2"/>
</dbReference>
<evidence type="ECO:0000256" key="1">
    <source>
        <dbReference type="ARBA" id="ARBA00022676"/>
    </source>
</evidence>
<evidence type="ECO:0000313" key="4">
    <source>
        <dbReference type="EMBL" id="RKH68638.1"/>
    </source>
</evidence>
<sequence length="415" mass="46023">MAWGAHPEGLPMPSNRLLIFSPTAFRPAGHQQSYLTGLGDALARRGVEVHVHGLTGSVSYPPSIVPHMSGKDTGAGFRSEYRERFGPLGDVVWGTARLTRQLRLLNELEHVHGSLGGPPLLFETFEYLSLAAHLSREPRAHRRLCIFHDTHFNLTHASPLAGAYKLLARPFARHILRSVDKCFVHASGMRVNLLKNIDPGQGFADKVEVLPYGAPHPDTQTHVDSATARTALGLPTRRKLALAFGTLRADKRFRLVFEALARSPDWELLIAGPEGDVSYRELQALIAQARVRERVHLFPGFVPMEEHPRFFWAADAVLNLYDERIRHESGTAHLARAFLRPIIAGGPPDLHRYVQETGAGWSVTPLTAERLSEVLGQAAQIGEAERREMERRIHTAAVERSWDAVASRVLTALSA</sequence>
<keyword evidence="5" id="KW-1185">Reference proteome</keyword>
<gene>
    <name evidence="4" type="ORF">D7V93_00965</name>
</gene>
<dbReference type="SUPFAM" id="SSF53756">
    <property type="entry name" value="UDP-Glycosyltransferase/glycogen phosphorylase"/>
    <property type="match status" value="1"/>
</dbReference>
<keyword evidence="1" id="KW-0328">Glycosyltransferase</keyword>
<comment type="caution">
    <text evidence="4">The sequence shown here is derived from an EMBL/GenBank/DDBJ whole genome shotgun (WGS) entry which is preliminary data.</text>
</comment>
<evidence type="ECO:0000313" key="5">
    <source>
        <dbReference type="Proteomes" id="UP000272888"/>
    </source>
</evidence>
<keyword evidence="2 4" id="KW-0808">Transferase</keyword>
<feature type="domain" description="Glycosyl transferase family 1" evidence="3">
    <location>
        <begin position="227"/>
        <end position="380"/>
    </location>
</feature>
<reference evidence="5" key="1">
    <citation type="submission" date="2018-09" db="EMBL/GenBank/DDBJ databases">
        <authorList>
            <person name="Livingstone P.G."/>
            <person name="Whitworth D.E."/>
        </authorList>
    </citation>
    <scope>NUCLEOTIDE SEQUENCE [LARGE SCALE GENOMIC DNA]</scope>
    <source>
        <strain evidence="5">CA051B</strain>
    </source>
</reference>